<name>A0A0E9VX16_ANGAN</name>
<dbReference type="AlphaFoldDB" id="A0A0E9VX16"/>
<dbReference type="EMBL" id="GBXM01025955">
    <property type="protein sequence ID" value="JAH82622.1"/>
    <property type="molecule type" value="Transcribed_RNA"/>
</dbReference>
<reference evidence="1" key="2">
    <citation type="journal article" date="2015" name="Fish Shellfish Immunol.">
        <title>Early steps in the European eel (Anguilla anguilla)-Vibrio vulnificus interaction in the gills: Role of the RtxA13 toxin.</title>
        <authorList>
            <person name="Callol A."/>
            <person name="Pajuelo D."/>
            <person name="Ebbesson L."/>
            <person name="Teles M."/>
            <person name="MacKenzie S."/>
            <person name="Amaro C."/>
        </authorList>
    </citation>
    <scope>NUCLEOTIDE SEQUENCE</scope>
</reference>
<evidence type="ECO:0000313" key="1">
    <source>
        <dbReference type="EMBL" id="JAH82622.1"/>
    </source>
</evidence>
<protein>
    <submittedName>
        <fullName evidence="1">Uncharacterized protein</fullName>
    </submittedName>
</protein>
<organism evidence="1">
    <name type="scientific">Anguilla anguilla</name>
    <name type="common">European freshwater eel</name>
    <name type="synonym">Muraena anguilla</name>
    <dbReference type="NCBI Taxonomy" id="7936"/>
    <lineage>
        <taxon>Eukaryota</taxon>
        <taxon>Metazoa</taxon>
        <taxon>Chordata</taxon>
        <taxon>Craniata</taxon>
        <taxon>Vertebrata</taxon>
        <taxon>Euteleostomi</taxon>
        <taxon>Actinopterygii</taxon>
        <taxon>Neopterygii</taxon>
        <taxon>Teleostei</taxon>
        <taxon>Anguilliformes</taxon>
        <taxon>Anguillidae</taxon>
        <taxon>Anguilla</taxon>
    </lineage>
</organism>
<accession>A0A0E9VX16</accession>
<sequence>MTVEAAHYPAPIIRRPFTQMQTLWQCRLSPHCTLVRNEMVVRTLIHFQDSLLMSSDF</sequence>
<proteinExistence type="predicted"/>
<reference evidence="1" key="1">
    <citation type="submission" date="2014-11" db="EMBL/GenBank/DDBJ databases">
        <authorList>
            <person name="Amaro Gonzalez C."/>
        </authorList>
    </citation>
    <scope>NUCLEOTIDE SEQUENCE</scope>
</reference>